<organism evidence="2 3">
    <name type="scientific">Lates japonicus</name>
    <name type="common">Japanese lates</name>
    <dbReference type="NCBI Taxonomy" id="270547"/>
    <lineage>
        <taxon>Eukaryota</taxon>
        <taxon>Metazoa</taxon>
        <taxon>Chordata</taxon>
        <taxon>Craniata</taxon>
        <taxon>Vertebrata</taxon>
        <taxon>Euteleostomi</taxon>
        <taxon>Actinopterygii</taxon>
        <taxon>Neopterygii</taxon>
        <taxon>Teleostei</taxon>
        <taxon>Neoteleostei</taxon>
        <taxon>Acanthomorphata</taxon>
        <taxon>Carangaria</taxon>
        <taxon>Carangaria incertae sedis</taxon>
        <taxon>Centropomidae</taxon>
        <taxon>Lates</taxon>
    </lineage>
</organism>
<dbReference type="InterPro" id="IPR011993">
    <property type="entry name" value="PH-like_dom_sf"/>
</dbReference>
<evidence type="ECO:0000259" key="1">
    <source>
        <dbReference type="SMART" id="SM00568"/>
    </source>
</evidence>
<feature type="domain" description="GRAM" evidence="1">
    <location>
        <begin position="284"/>
        <end position="352"/>
    </location>
</feature>
<dbReference type="PANTHER" id="PTHR47666">
    <property type="entry name" value="PROTEIN VASCULAR ASSOCIATED DEATH 1, CHLOROPLASTIC"/>
    <property type="match status" value="1"/>
</dbReference>
<feature type="domain" description="GRAM" evidence="1">
    <location>
        <begin position="144"/>
        <end position="211"/>
    </location>
</feature>
<dbReference type="SMART" id="SM00568">
    <property type="entry name" value="GRAM"/>
    <property type="match status" value="2"/>
</dbReference>
<name>A0AAD3QWH9_LATJO</name>
<proteinExistence type="predicted"/>
<gene>
    <name evidence="2" type="ORF">AKAME5_000125800</name>
</gene>
<evidence type="ECO:0000313" key="3">
    <source>
        <dbReference type="Proteomes" id="UP001279410"/>
    </source>
</evidence>
<evidence type="ECO:0000313" key="2">
    <source>
        <dbReference type="EMBL" id="GLD46998.1"/>
    </source>
</evidence>
<reference evidence="2" key="1">
    <citation type="submission" date="2022-08" db="EMBL/GenBank/DDBJ databases">
        <title>Genome sequencing of akame (Lates japonicus).</title>
        <authorList>
            <person name="Hashiguchi Y."/>
            <person name="Takahashi H."/>
        </authorList>
    </citation>
    <scope>NUCLEOTIDE SEQUENCE</scope>
    <source>
        <strain evidence="2">Kochi</strain>
    </source>
</reference>
<dbReference type="FunFam" id="2.30.29.30:FF:000013">
    <property type="entry name" value="Putative TBC1 domain family member 8B"/>
    <property type="match status" value="1"/>
</dbReference>
<dbReference type="InterPro" id="IPR004182">
    <property type="entry name" value="GRAM"/>
</dbReference>
<dbReference type="AlphaFoldDB" id="A0AAD3QWH9"/>
<dbReference type="FunFam" id="2.30.29.30:FF:000185">
    <property type="entry name" value="TBC1 domain family member 8B"/>
    <property type="match status" value="1"/>
</dbReference>
<keyword evidence="3" id="KW-1185">Reference proteome</keyword>
<sequence>MWLKPEEILLKNAFKLWVTEKDNEYFVLQRRRGYGEGGGGLTGLLVGTLDTMLDSTSKVAPYRILHHTPDSQVYWSIACGVTKEEIVQHWDWLQQNIMTTLCVFDSSEDITSFVQGKIRGLIAEEGKTSLVLEDDPEKFREALLRFEKWFELPPKEKLVTYYSCSYWKGKVPCQGWLYLSTNFLCFYSYLLGAEVKLVISWDEIWRLEKTSNVILTESIHVLAHGEDHYFSMLLHLSETFVIMEQLADYSIKRLFDKEAFQREPALSDPLQITKRGLEAHAKSAQFRTFFRLPREENLLEVHESFLWVPFSHFNTLGKICLSENYLCFASQDGSQCHVIIPMREVVSVEKPDSSSRALTVCVRGKRALRFSEVREYQRLANTIRSRCGISASPQHSTSAEAIRGECQSLINHFEDNPEDVTLMVGQKDNSKAVSTEALMTVFHPQDVENLDPKMLKEKMKEQSWNIHFSEYGRGTSTFFTRKTRDLIVRGVPEALRLVFQRRRERGGSYFFSGGITAVLQLGLAVQATAWALISCTAIWARRIPQQTQFIQFSKTLYNIFHGDPEEEALQALVTTSPEDGGSGRRLQEPSSQPVMLASWSLDRLALELLCPTTVRMRGPTSQRWSGPFHSSRSWLLCSTSRPL</sequence>
<dbReference type="Gene3D" id="2.30.29.30">
    <property type="entry name" value="Pleckstrin-homology domain (PH domain)/Phosphotyrosine-binding domain (PTB)"/>
    <property type="match status" value="2"/>
</dbReference>
<dbReference type="EMBL" id="BRZM01000003">
    <property type="protein sequence ID" value="GLD46998.1"/>
    <property type="molecule type" value="Genomic_DNA"/>
</dbReference>
<accession>A0AAD3QWH9</accession>
<dbReference type="Pfam" id="PF02893">
    <property type="entry name" value="GRAM"/>
    <property type="match status" value="2"/>
</dbReference>
<dbReference type="Proteomes" id="UP001279410">
    <property type="component" value="Unassembled WGS sequence"/>
</dbReference>
<protein>
    <submittedName>
        <fullName evidence="2">TBC1 domain family member 8B isoform X1</fullName>
    </submittedName>
</protein>
<dbReference type="PANTHER" id="PTHR47666:SF4">
    <property type="entry name" value="TBC1 DOMAIN FAMILY MEMBER 8B"/>
    <property type="match status" value="1"/>
</dbReference>
<comment type="caution">
    <text evidence="2">The sequence shown here is derived from an EMBL/GenBank/DDBJ whole genome shotgun (WGS) entry which is preliminary data.</text>
</comment>